<comment type="cofactor">
    <cofactor evidence="1">
        <name>Mg(2+)</name>
        <dbReference type="ChEBI" id="CHEBI:18420"/>
    </cofactor>
</comment>
<evidence type="ECO:0000256" key="3">
    <source>
        <dbReference type="ARBA" id="ARBA00022842"/>
    </source>
</evidence>
<evidence type="ECO:0000256" key="5">
    <source>
        <dbReference type="ARBA" id="ARBA00038405"/>
    </source>
</evidence>
<dbReference type="InterPro" id="IPR034741">
    <property type="entry name" value="Terpene_cyclase-like_1_C"/>
</dbReference>
<evidence type="ECO:0000256" key="1">
    <source>
        <dbReference type="ARBA" id="ARBA00001946"/>
    </source>
</evidence>
<proteinExistence type="inferred from homology"/>
<protein>
    <recommendedName>
        <fullName evidence="10">(+)-delta-cadinene synthase</fullName>
    </recommendedName>
</protein>
<evidence type="ECO:0000313" key="8">
    <source>
        <dbReference type="EMBL" id="KAK8473952.1"/>
    </source>
</evidence>
<accession>A0ABR1Z5L9</accession>
<dbReference type="Pfam" id="PF01397">
    <property type="entry name" value="Terpene_synth"/>
    <property type="match status" value="1"/>
</dbReference>
<feature type="domain" description="Terpene synthase metal-binding" evidence="7">
    <location>
        <begin position="305"/>
        <end position="544"/>
    </location>
</feature>
<evidence type="ECO:0000256" key="2">
    <source>
        <dbReference type="ARBA" id="ARBA00022723"/>
    </source>
</evidence>
<reference evidence="8 9" key="1">
    <citation type="journal article" date="2024" name="G3 (Bethesda)">
        <title>Genome assembly of Hibiscus sabdariffa L. provides insights into metabolisms of medicinal natural products.</title>
        <authorList>
            <person name="Kim T."/>
        </authorList>
    </citation>
    <scope>NUCLEOTIDE SEQUENCE [LARGE SCALE GENOMIC DNA]</scope>
    <source>
        <strain evidence="8">TK-2024</strain>
        <tissue evidence="8">Old leaves</tissue>
    </source>
</reference>
<comment type="similarity">
    <text evidence="5">Belongs to the terpene synthase family. Tpsa subfamily.</text>
</comment>
<feature type="domain" description="Terpene synthase N-terminal" evidence="6">
    <location>
        <begin position="74"/>
        <end position="248"/>
    </location>
</feature>
<dbReference type="SFLD" id="SFLDG01019">
    <property type="entry name" value="Terpene_Cyclase_Like_1_C_Termi"/>
    <property type="match status" value="1"/>
</dbReference>
<dbReference type="Gene3D" id="1.10.600.10">
    <property type="entry name" value="Farnesyl Diphosphate Synthase"/>
    <property type="match status" value="1"/>
</dbReference>
<comment type="caution">
    <text evidence="8">The sequence shown here is derived from an EMBL/GenBank/DDBJ whole genome shotgun (WGS) entry which is preliminary data.</text>
</comment>
<keyword evidence="3" id="KW-0460">Magnesium</keyword>
<dbReference type="InterPro" id="IPR036965">
    <property type="entry name" value="Terpene_synth_N_sf"/>
</dbReference>
<dbReference type="EMBL" id="JBBPBN010002757">
    <property type="protein sequence ID" value="KAK8473952.1"/>
    <property type="molecule type" value="Genomic_DNA"/>
</dbReference>
<dbReference type="Pfam" id="PF03936">
    <property type="entry name" value="Terpene_synth_C"/>
    <property type="match status" value="1"/>
</dbReference>
<dbReference type="InterPro" id="IPR001906">
    <property type="entry name" value="Terpene_synth_N"/>
</dbReference>
<dbReference type="SUPFAM" id="SSF48576">
    <property type="entry name" value="Terpenoid synthases"/>
    <property type="match status" value="1"/>
</dbReference>
<evidence type="ECO:0000259" key="6">
    <source>
        <dbReference type="Pfam" id="PF01397"/>
    </source>
</evidence>
<dbReference type="PANTHER" id="PTHR31225">
    <property type="entry name" value="OS04G0344100 PROTEIN-RELATED"/>
    <property type="match status" value="1"/>
</dbReference>
<dbReference type="SFLD" id="SFLDS00005">
    <property type="entry name" value="Isoprenoid_Synthase_Type_I"/>
    <property type="match status" value="1"/>
</dbReference>
<dbReference type="SUPFAM" id="SSF48239">
    <property type="entry name" value="Terpenoid cyclases/Protein prenyltransferases"/>
    <property type="match status" value="1"/>
</dbReference>
<dbReference type="PANTHER" id="PTHR31225:SF93">
    <property type="entry name" value="ALPHA-HUMULENE_(-)-(E)-BETA-CARYOPHYLLENE SYNTHASE"/>
    <property type="match status" value="1"/>
</dbReference>
<dbReference type="InterPro" id="IPR008930">
    <property type="entry name" value="Terpenoid_cyclase/PrenylTrfase"/>
</dbReference>
<name>A0ABR1Z5L9_9ROSI</name>
<keyword evidence="2" id="KW-0479">Metal-binding</keyword>
<evidence type="ECO:0008006" key="10">
    <source>
        <dbReference type="Google" id="ProtNLM"/>
    </source>
</evidence>
<dbReference type="CDD" id="cd00684">
    <property type="entry name" value="Terpene_cyclase_plant_C1"/>
    <property type="match status" value="1"/>
</dbReference>
<dbReference type="Proteomes" id="UP001396334">
    <property type="component" value="Unassembled WGS sequence"/>
</dbReference>
<organism evidence="8 9">
    <name type="scientific">Hibiscus sabdariffa</name>
    <name type="common">roselle</name>
    <dbReference type="NCBI Taxonomy" id="183260"/>
    <lineage>
        <taxon>Eukaryota</taxon>
        <taxon>Viridiplantae</taxon>
        <taxon>Streptophyta</taxon>
        <taxon>Embryophyta</taxon>
        <taxon>Tracheophyta</taxon>
        <taxon>Spermatophyta</taxon>
        <taxon>Magnoliopsida</taxon>
        <taxon>eudicotyledons</taxon>
        <taxon>Gunneridae</taxon>
        <taxon>Pentapetalae</taxon>
        <taxon>rosids</taxon>
        <taxon>malvids</taxon>
        <taxon>Malvales</taxon>
        <taxon>Malvaceae</taxon>
        <taxon>Malvoideae</taxon>
        <taxon>Hibiscus</taxon>
    </lineage>
</organism>
<evidence type="ECO:0000259" key="7">
    <source>
        <dbReference type="Pfam" id="PF03936"/>
    </source>
</evidence>
<keyword evidence="4" id="KW-0456">Lyase</keyword>
<evidence type="ECO:0000256" key="4">
    <source>
        <dbReference type="ARBA" id="ARBA00023239"/>
    </source>
</evidence>
<dbReference type="InterPro" id="IPR050148">
    <property type="entry name" value="Terpene_synthase-like"/>
</dbReference>
<sequence>MAVQACVLSNALCLSTAFPRPKPNPPLRLHKTRGNAKCCSAALSTDSAKAAPLLQANSNQQETGRPLGNFAPDIWGDRFLTLPFDDSEFESCSEQVQVLKAKVKDMLVASASDPIPNMQLIHTLCRLGVSHHFQNEIEKQLAHHFVTLSEIIDDDKDHDLHTIAVIFQVFRLHGYNMSSGVFNKFKDANDKFEGNDIKGIISLHEATQFRTNDDVILNEALAFTKPELQSIASHSIDPDLTEYILNALDRPYLKDVHRLEARKFIYFYEKDASRSETLLKFAKYDFNWVQMLYLQELRTLCSWWKEENMASKFPYIRNRVVEGYLTAVGYYFEPRYALARHIYTKLLLMWVILDDTYDAYATFEELQCLTDAMKRFDISAMDKLPAHYLKLVYKTVLDVHDDVEEMVRNEGRSFAVDYVRKEFTKTAEAFHEQARWVHEGYHPTFEEYIKTAMVAAGGNLTMAQVFVGMDEADEKAYQCLINTDNINYKAINLMCRLYNDIATNEREEKRGAVTGTICYMKQHGVTRQEATEAFKEMIEAASKDMNQGSLRPTAIPREIVNRLLNYRRLLDTFYMDDLDGISKPILMVSHRWRHTLQSLSSIASSPSFHQLFPQVQTTTQPLEFASVAAKTTHHRQPSSAQQTPPPLLTLSFQKVRPSHASKPRSGPNTCYFII</sequence>
<dbReference type="InterPro" id="IPR044814">
    <property type="entry name" value="Terpene_cyclase_plant_C1"/>
</dbReference>
<dbReference type="InterPro" id="IPR008949">
    <property type="entry name" value="Isoprenoid_synthase_dom_sf"/>
</dbReference>
<dbReference type="InterPro" id="IPR005630">
    <property type="entry name" value="Terpene_synthase_metal-bd"/>
</dbReference>
<dbReference type="Gene3D" id="1.50.10.130">
    <property type="entry name" value="Terpene synthase, N-terminal domain"/>
    <property type="match status" value="1"/>
</dbReference>
<keyword evidence="9" id="KW-1185">Reference proteome</keyword>
<evidence type="ECO:0000313" key="9">
    <source>
        <dbReference type="Proteomes" id="UP001396334"/>
    </source>
</evidence>
<gene>
    <name evidence="8" type="ORF">V6N11_008387</name>
</gene>